<dbReference type="AlphaFoldDB" id="A0A1M5CE83"/>
<feature type="domain" description="Prohead serine protease" evidence="4">
    <location>
        <begin position="19"/>
        <end position="97"/>
    </location>
</feature>
<reference evidence="6" key="1">
    <citation type="submission" date="2016-11" db="EMBL/GenBank/DDBJ databases">
        <authorList>
            <person name="Varghese N."/>
            <person name="Submissions S."/>
        </authorList>
    </citation>
    <scope>NUCLEOTIDE SEQUENCE [LARGE SCALE GENOMIC DNA]</scope>
    <source>
        <strain evidence="6">DSM 10124</strain>
    </source>
</reference>
<keyword evidence="2 5" id="KW-0645">Protease</keyword>
<feature type="non-terminal residue" evidence="5">
    <location>
        <position position="98"/>
    </location>
</feature>
<organism evidence="5 6">
    <name type="scientific">Caloramator proteoclasticus DSM 10124</name>
    <dbReference type="NCBI Taxonomy" id="1121262"/>
    <lineage>
        <taxon>Bacteria</taxon>
        <taxon>Bacillati</taxon>
        <taxon>Bacillota</taxon>
        <taxon>Clostridia</taxon>
        <taxon>Eubacteriales</taxon>
        <taxon>Clostridiaceae</taxon>
        <taxon>Caloramator</taxon>
    </lineage>
</organism>
<keyword evidence="6" id="KW-1185">Reference proteome</keyword>
<dbReference type="InterPro" id="IPR054613">
    <property type="entry name" value="Peptidase_S78_dom"/>
</dbReference>
<evidence type="ECO:0000313" key="6">
    <source>
        <dbReference type="Proteomes" id="UP000184423"/>
    </source>
</evidence>
<evidence type="ECO:0000259" key="4">
    <source>
        <dbReference type="Pfam" id="PF04586"/>
    </source>
</evidence>
<dbReference type="GO" id="GO:0006508">
    <property type="term" value="P:proteolysis"/>
    <property type="evidence" value="ECO:0007669"/>
    <property type="project" value="UniProtKB-KW"/>
</dbReference>
<protein>
    <submittedName>
        <fullName evidence="5">Phage prohead protease, HK97 family</fullName>
    </submittedName>
</protein>
<keyword evidence="1" id="KW-1188">Viral release from host cell</keyword>
<sequence length="98" mass="11481">MEKMEIRTINLQELRINNMKQEENEVRIIEGHAAVFDKWSEELGFVVPFREKVSKGAFKESIEKDDIRALFNHDVNFVLGRNKSGTLFLEEDEKGLRV</sequence>
<dbReference type="EMBL" id="FQVG01000119">
    <property type="protein sequence ID" value="SHF53053.1"/>
    <property type="molecule type" value="Genomic_DNA"/>
</dbReference>
<evidence type="ECO:0000256" key="3">
    <source>
        <dbReference type="ARBA" id="ARBA00022801"/>
    </source>
</evidence>
<dbReference type="GO" id="GO:0008233">
    <property type="term" value="F:peptidase activity"/>
    <property type="evidence" value="ECO:0007669"/>
    <property type="project" value="UniProtKB-KW"/>
</dbReference>
<keyword evidence="3" id="KW-0378">Hydrolase</keyword>
<proteinExistence type="predicted"/>
<evidence type="ECO:0000313" key="5">
    <source>
        <dbReference type="EMBL" id="SHF53053.1"/>
    </source>
</evidence>
<gene>
    <name evidence="5" type="ORF">SAMN02746091_02710</name>
</gene>
<dbReference type="Proteomes" id="UP000184423">
    <property type="component" value="Unassembled WGS sequence"/>
</dbReference>
<evidence type="ECO:0000256" key="1">
    <source>
        <dbReference type="ARBA" id="ARBA00022612"/>
    </source>
</evidence>
<evidence type="ECO:0000256" key="2">
    <source>
        <dbReference type="ARBA" id="ARBA00022670"/>
    </source>
</evidence>
<dbReference type="Pfam" id="PF04586">
    <property type="entry name" value="Peptidase_S78"/>
    <property type="match status" value="1"/>
</dbReference>
<accession>A0A1M5CE83</accession>
<name>A0A1M5CE83_9CLOT</name>